<keyword evidence="2" id="KW-0732">Signal</keyword>
<feature type="compositionally biased region" description="Polar residues" evidence="1">
    <location>
        <begin position="471"/>
        <end position="493"/>
    </location>
</feature>
<feature type="region of interest" description="Disordered" evidence="1">
    <location>
        <begin position="454"/>
        <end position="493"/>
    </location>
</feature>
<evidence type="ECO:0000256" key="1">
    <source>
        <dbReference type="SAM" id="MobiDB-lite"/>
    </source>
</evidence>
<dbReference type="RefSeq" id="WP_380695999.1">
    <property type="nucleotide sequence ID" value="NZ_JBHRYR010000003.1"/>
</dbReference>
<proteinExistence type="predicted"/>
<dbReference type="Pfam" id="PF13584">
    <property type="entry name" value="BatD"/>
    <property type="match status" value="1"/>
</dbReference>
<keyword evidence="4" id="KW-1185">Reference proteome</keyword>
<organism evidence="3 4">
    <name type="scientific">Saccharospirillum mangrovi</name>
    <dbReference type="NCBI Taxonomy" id="2161747"/>
    <lineage>
        <taxon>Bacteria</taxon>
        <taxon>Pseudomonadati</taxon>
        <taxon>Pseudomonadota</taxon>
        <taxon>Gammaproteobacteria</taxon>
        <taxon>Oceanospirillales</taxon>
        <taxon>Saccharospirillaceae</taxon>
        <taxon>Saccharospirillum</taxon>
    </lineage>
</organism>
<dbReference type="PANTHER" id="PTHR40940">
    <property type="entry name" value="PROTEIN BATD-RELATED"/>
    <property type="match status" value="1"/>
</dbReference>
<evidence type="ECO:0000313" key="4">
    <source>
        <dbReference type="Proteomes" id="UP001595617"/>
    </source>
</evidence>
<dbReference type="InterPro" id="IPR025738">
    <property type="entry name" value="BatD"/>
</dbReference>
<sequence>MVNGYRPLPSLMLWLLCVTLAWLTSSGLAQAQALASVNKTTVLEGETLVLRVRTRADVLELDSQPLRADFRILRQAQMSSSTLFNNTRNTFIEWELELAPRRTGQLVIPALALGNENTRPIPIQVIPMTNAQRRGLAQQVRIDVAIEDDDLYVGETTKVTLTLFYTVNVNGTFADIRPEGAEWEPVGERQNGMRRLDDGNDYRYTAFTYLYTPTQPGNLVLPEIEFNGQIRQSSWAAAQVISGLRSAPIDITARDIPAEFPAGAIWLPATDVTLTEQWSDPSTSASVGDQQVRTTSLLAVGPAAHQLPKMQQSEPQGSASRSSVRIYPEAPILDETITSAMTRQSTRTERQAHLFTQNGTVTLPAIRVPWWDVTRDELRWASLPARTLTISGAPAPALPGAAVTPQVAPAEPNVAPSETETETGTTDINWRYWLFLLCSALIGFAVWRGLNRSTSSETEAGPHTVKPTKKAQLNTTRGGEQKSAGSESVSLQSAQQHALAHNWSPLLRTLNGVFADSGWPDCAQVARHWGVPEQADDLAKAFMATQALLYGATDAITDDDASKLSTEWQRLLARWPKRPRQHEAKPSTPPQLYPR</sequence>
<gene>
    <name evidence="3" type="ORF">ACFOOG_09855</name>
</gene>
<feature type="signal peptide" evidence="2">
    <location>
        <begin position="1"/>
        <end position="31"/>
    </location>
</feature>
<evidence type="ECO:0000256" key="2">
    <source>
        <dbReference type="SAM" id="SignalP"/>
    </source>
</evidence>
<evidence type="ECO:0000313" key="3">
    <source>
        <dbReference type="EMBL" id="MFC3853134.1"/>
    </source>
</evidence>
<accession>A0ABV7ZY15</accession>
<dbReference type="PANTHER" id="PTHR40940:SF1">
    <property type="entry name" value="PROTEIN BATD"/>
    <property type="match status" value="1"/>
</dbReference>
<name>A0ABV7ZY15_9GAMM</name>
<protein>
    <submittedName>
        <fullName evidence="3">BatD family protein</fullName>
    </submittedName>
</protein>
<dbReference type="Proteomes" id="UP001595617">
    <property type="component" value="Unassembled WGS sequence"/>
</dbReference>
<feature type="region of interest" description="Disordered" evidence="1">
    <location>
        <begin position="575"/>
        <end position="595"/>
    </location>
</feature>
<feature type="chain" id="PRO_5045927069" evidence="2">
    <location>
        <begin position="32"/>
        <end position="595"/>
    </location>
</feature>
<comment type="caution">
    <text evidence="3">The sequence shown here is derived from an EMBL/GenBank/DDBJ whole genome shotgun (WGS) entry which is preliminary data.</text>
</comment>
<reference evidence="4" key="1">
    <citation type="journal article" date="2019" name="Int. J. Syst. Evol. Microbiol.">
        <title>The Global Catalogue of Microorganisms (GCM) 10K type strain sequencing project: providing services to taxonomists for standard genome sequencing and annotation.</title>
        <authorList>
            <consortium name="The Broad Institute Genomics Platform"/>
            <consortium name="The Broad Institute Genome Sequencing Center for Infectious Disease"/>
            <person name="Wu L."/>
            <person name="Ma J."/>
        </authorList>
    </citation>
    <scope>NUCLEOTIDE SEQUENCE [LARGE SCALE GENOMIC DNA]</scope>
    <source>
        <strain evidence="4">IBRC 10765</strain>
    </source>
</reference>
<dbReference type="EMBL" id="JBHRYR010000003">
    <property type="protein sequence ID" value="MFC3853134.1"/>
    <property type="molecule type" value="Genomic_DNA"/>
</dbReference>